<dbReference type="RefSeq" id="WP_099325999.1">
    <property type="nucleotide sequence ID" value="NZ_CP049055.1"/>
</dbReference>
<dbReference type="PANTHER" id="PTHR34478:SF2">
    <property type="entry name" value="MEMBRANE PROTEIN"/>
    <property type="match status" value="1"/>
</dbReference>
<dbReference type="AlphaFoldDB" id="Q1PXH0"/>
<dbReference type="SUPFAM" id="SSF140478">
    <property type="entry name" value="LemA-like"/>
    <property type="match status" value="1"/>
</dbReference>
<dbReference type="EMBL" id="CT573073">
    <property type="protein sequence ID" value="CAJ71931.1"/>
    <property type="molecule type" value="Genomic_DNA"/>
</dbReference>
<evidence type="ECO:0000313" key="8">
    <source>
        <dbReference type="EMBL" id="SOH05415.1"/>
    </source>
</evidence>
<evidence type="ECO:0000313" key="10">
    <source>
        <dbReference type="Proteomes" id="UP000501926"/>
    </source>
</evidence>
<dbReference type="InterPro" id="IPR023353">
    <property type="entry name" value="LemA-like_dom_sf"/>
</dbReference>
<dbReference type="Gene3D" id="1.20.1440.20">
    <property type="entry name" value="LemA-like domain"/>
    <property type="match status" value="1"/>
</dbReference>
<keyword evidence="5" id="KW-0472">Membrane</keyword>
<evidence type="ECO:0000256" key="2">
    <source>
        <dbReference type="ARBA" id="ARBA00008854"/>
    </source>
</evidence>
<reference evidence="6" key="1">
    <citation type="journal article" date="2006" name="Nature">
        <title>Deciphering the evolution and metabolism of an anammox bacterium from a community genome.</title>
        <authorList>
            <person name="Strous M."/>
            <person name="Pelletier E."/>
            <person name="Mangenot S."/>
            <person name="Rattei T."/>
            <person name="Lehner A."/>
            <person name="Taylor M.W."/>
            <person name="Horn M."/>
            <person name="Daims H."/>
            <person name="Bartol-Mavel D."/>
            <person name="Wincker P."/>
            <person name="Barbe V."/>
            <person name="Fonknechten N."/>
            <person name="Vallenet D."/>
            <person name="Segurens B."/>
            <person name="Schenowitz-Truong C."/>
            <person name="Medigue C."/>
            <person name="Collingro A."/>
            <person name="Snel B."/>
            <person name="Dutilh B.E."/>
            <person name="OpDenCamp H.J.M."/>
            <person name="vanDerDrift C."/>
            <person name="Cirpus I."/>
            <person name="vanDePas-Schoonen K.T."/>
            <person name="Harhangi H.R."/>
            <person name="vanNiftrik L."/>
            <person name="Schmid M."/>
            <person name="Keltjens J."/>
            <person name="vanDeVossenberg J."/>
            <person name="Kartal B."/>
            <person name="Meier H."/>
            <person name="Frishman D."/>
            <person name="Huynen M.A."/>
            <person name="Mewes H."/>
            <person name="Weissenbach J."/>
            <person name="Jetten M.S.M."/>
            <person name="Wagner M."/>
            <person name="LePaslier D."/>
        </authorList>
    </citation>
    <scope>NUCLEOTIDE SEQUENCE</scope>
</reference>
<organism evidence="6">
    <name type="scientific">Kuenenia stuttgartiensis</name>
    <dbReference type="NCBI Taxonomy" id="174633"/>
    <lineage>
        <taxon>Bacteria</taxon>
        <taxon>Pseudomonadati</taxon>
        <taxon>Planctomycetota</taxon>
        <taxon>Candidatus Brocadiia</taxon>
        <taxon>Candidatus Brocadiales</taxon>
        <taxon>Candidatus Brocadiaceae</taxon>
        <taxon>Candidatus Kuenenia</taxon>
    </lineage>
</organism>
<dbReference type="Proteomes" id="UP000221734">
    <property type="component" value="Chromosome Kuenenia_stuttgartiensis_MBR1"/>
</dbReference>
<evidence type="ECO:0000256" key="4">
    <source>
        <dbReference type="ARBA" id="ARBA00022989"/>
    </source>
</evidence>
<accession>Q1PXH0</accession>
<dbReference type="Pfam" id="PF04011">
    <property type="entry name" value="LemA"/>
    <property type="match status" value="1"/>
</dbReference>
<dbReference type="KEGG" id="kst:KSMBR1_2934"/>
<dbReference type="PANTHER" id="PTHR34478">
    <property type="entry name" value="PROTEIN LEMA"/>
    <property type="match status" value="1"/>
</dbReference>
<dbReference type="InterPro" id="IPR007156">
    <property type="entry name" value="MamQ_LemA"/>
</dbReference>
<dbReference type="OrthoDB" id="9804152at2"/>
<evidence type="ECO:0000256" key="5">
    <source>
        <dbReference type="ARBA" id="ARBA00023136"/>
    </source>
</evidence>
<proteinExistence type="inferred from homology"/>
<keyword evidence="3" id="KW-0812">Transmembrane</keyword>
<evidence type="ECO:0000256" key="3">
    <source>
        <dbReference type="ARBA" id="ARBA00022692"/>
    </source>
</evidence>
<dbReference type="GO" id="GO:0016020">
    <property type="term" value="C:membrane"/>
    <property type="evidence" value="ECO:0007669"/>
    <property type="project" value="UniProtKB-SubCell"/>
</dbReference>
<evidence type="ECO:0000313" key="6">
    <source>
        <dbReference type="EMBL" id="CAJ71931.1"/>
    </source>
</evidence>
<evidence type="ECO:0000313" key="9">
    <source>
        <dbReference type="Proteomes" id="UP000221734"/>
    </source>
</evidence>
<dbReference type="EMBL" id="LT934425">
    <property type="protein sequence ID" value="SOH05415.1"/>
    <property type="molecule type" value="Genomic_DNA"/>
</dbReference>
<dbReference type="Proteomes" id="UP000501926">
    <property type="component" value="Chromosome"/>
</dbReference>
<keyword evidence="4" id="KW-1133">Transmembrane helix</keyword>
<comment type="subcellular location">
    <subcellularLocation>
        <location evidence="1">Membrane</location>
        <topology evidence="1">Single-pass membrane protein</topology>
    </subcellularLocation>
</comment>
<keyword evidence="9" id="KW-1185">Reference proteome</keyword>
<reference evidence="8" key="4">
    <citation type="submission" date="2017-10" db="EMBL/GenBank/DDBJ databases">
        <authorList>
            <person name="Banno H."/>
            <person name="Chua N.-H."/>
        </authorList>
    </citation>
    <scope>NUCLEOTIDE SEQUENCE [LARGE SCALE GENOMIC DNA]</scope>
    <source>
        <strain evidence="8">Kuenenia_mbr1_ru-nijmegen</strain>
    </source>
</reference>
<gene>
    <name evidence="7" type="ORF">KsCSTR_42050</name>
    <name evidence="8" type="ORF">KSMBR1_2934</name>
    <name evidence="6" type="ORF">kustc1186</name>
</gene>
<reference evidence="7 10" key="5">
    <citation type="submission" date="2020-02" db="EMBL/GenBank/DDBJ databases">
        <title>Newly sequenced genome of strain CSTR1 showed variability in Candidatus Kuenenia stuttgartiensis genomes.</title>
        <authorList>
            <person name="Ding C."/>
            <person name="Adrian L."/>
        </authorList>
    </citation>
    <scope>NUCLEOTIDE SEQUENCE [LARGE SCALE GENOMIC DNA]</scope>
    <source>
        <strain evidence="7 10">CSTR1</strain>
    </source>
</reference>
<name>Q1PXH0_KUEST</name>
<sequence length="187" mass="21434">MRKILPVIAVLVFVGIIAVSWYVKGYNKVVKLNENVKNSWSQVDTQLKRRYDLIPNLVETVKGYASHEREVFEKLAEARRGYFSAGTIADKAKAATQIEGFLSRLLAFREAYPDLKANESFLKLQDTLEGSENRISVERKRYNDSVKELNTYIKSFFGRFFAARVGVTEASYFEVSEAEKEVPKVKF</sequence>
<evidence type="ECO:0000313" key="7">
    <source>
        <dbReference type="EMBL" id="QII13584.1"/>
    </source>
</evidence>
<evidence type="ECO:0008006" key="11">
    <source>
        <dbReference type="Google" id="ProtNLM"/>
    </source>
</evidence>
<comment type="similarity">
    <text evidence="2">Belongs to the LemA family.</text>
</comment>
<evidence type="ECO:0000256" key="1">
    <source>
        <dbReference type="ARBA" id="ARBA00004167"/>
    </source>
</evidence>
<protein>
    <recommendedName>
        <fullName evidence="11">LemA family protein</fullName>
    </recommendedName>
</protein>
<reference evidence="9" key="3">
    <citation type="submission" date="2017-10" db="EMBL/GenBank/DDBJ databases">
        <authorList>
            <person name="Frank J."/>
        </authorList>
    </citation>
    <scope>NUCLEOTIDE SEQUENCE [LARGE SCALE GENOMIC DNA]</scope>
</reference>
<dbReference type="EMBL" id="CP049055">
    <property type="protein sequence ID" value="QII13584.1"/>
    <property type="molecule type" value="Genomic_DNA"/>
</dbReference>
<reference evidence="6" key="2">
    <citation type="submission" date="2006-01" db="EMBL/GenBank/DDBJ databases">
        <authorList>
            <person name="Genoscope"/>
        </authorList>
    </citation>
    <scope>NUCLEOTIDE SEQUENCE</scope>
</reference>